<dbReference type="InterPro" id="IPR001300">
    <property type="entry name" value="Peptidase_C2_calpain_cat"/>
</dbReference>
<comment type="caution">
    <text evidence="7">The sequence shown here is derived from an EMBL/GenBank/DDBJ whole genome shotgun (WGS) entry which is preliminary data.</text>
</comment>
<evidence type="ECO:0000256" key="5">
    <source>
        <dbReference type="PROSITE-ProRule" id="PRU00239"/>
    </source>
</evidence>
<evidence type="ECO:0000256" key="3">
    <source>
        <dbReference type="ARBA" id="ARBA00022801"/>
    </source>
</evidence>
<dbReference type="InterPro" id="IPR036213">
    <property type="entry name" value="Calpain_III_sf"/>
</dbReference>
<dbReference type="SMART" id="SM00720">
    <property type="entry name" value="calpain_III"/>
    <property type="match status" value="1"/>
</dbReference>
<dbReference type="Pfam" id="PF00648">
    <property type="entry name" value="Peptidase_C2"/>
    <property type="match status" value="1"/>
</dbReference>
<reference evidence="7 8" key="1">
    <citation type="submission" date="2024-02" db="EMBL/GenBank/DDBJ databases">
        <authorList>
            <person name="Daric V."/>
            <person name="Darras S."/>
        </authorList>
    </citation>
    <scope>NUCLEOTIDE SEQUENCE [LARGE SCALE GENOMIC DNA]</scope>
</reference>
<dbReference type="SUPFAM" id="SSF49758">
    <property type="entry name" value="Calpain large subunit, middle domain (domain III)"/>
    <property type="match status" value="1"/>
</dbReference>
<feature type="active site" evidence="5">
    <location>
        <position position="57"/>
    </location>
</feature>
<feature type="active site" evidence="5">
    <location>
        <position position="241"/>
    </location>
</feature>
<sequence length="433" mass="48768">MLVSSKDDVAICFSESSALDIDCSKVEWIKPHDLCKNPKLFGEHLGNFPLQGQLGNCWFISVCYTLCENVFNLKKIFANNKANFCDKSYDGSWRFTLWDSTKAEWTDVIIDDTIPTVEKRFLFGSNQDRDVFWLPLLEKACAKFYGCYEALSSGRASEAFMLLTGSYCWRKQLLDVTKLAIVKQQLERTLQQKNVMGCLVATDVLCIKEYEQFRRESTDLHYYVIVGVHENAEDTVMKLMNPQRSTFGEGQIIVVPLSQLFGQRAVLTFTTTKMKAVFNECEASISNHDLIGEWQAVGSSGGSINHPSYSSNPQYLVSLNGDSSAITQIFVSLIQNNKRRQSKRKDLEQAIGLHAWKVKSPITRPASAQSLSSNVPDYATSPSYAYAHDVSLFCSLTLEKHLLVIPSTYATNINCSFLLRISTSRFSTVTLLQ</sequence>
<dbReference type="SMART" id="SM00230">
    <property type="entry name" value="CysPc"/>
    <property type="match status" value="1"/>
</dbReference>
<dbReference type="InterPro" id="IPR000169">
    <property type="entry name" value="Pept_cys_AS"/>
</dbReference>
<organism evidence="7 8">
    <name type="scientific">Clavelina lepadiformis</name>
    <name type="common">Light-bulb sea squirt</name>
    <name type="synonym">Ascidia lepadiformis</name>
    <dbReference type="NCBI Taxonomy" id="159417"/>
    <lineage>
        <taxon>Eukaryota</taxon>
        <taxon>Metazoa</taxon>
        <taxon>Chordata</taxon>
        <taxon>Tunicata</taxon>
        <taxon>Ascidiacea</taxon>
        <taxon>Aplousobranchia</taxon>
        <taxon>Clavelinidae</taxon>
        <taxon>Clavelina</taxon>
    </lineage>
</organism>
<dbReference type="PANTHER" id="PTHR10183:SF30">
    <property type="entry name" value="CALPAIN-10"/>
    <property type="match status" value="1"/>
</dbReference>
<dbReference type="PRINTS" id="PR00704">
    <property type="entry name" value="CALPAIN"/>
</dbReference>
<dbReference type="PANTHER" id="PTHR10183">
    <property type="entry name" value="CALPAIN"/>
    <property type="match status" value="1"/>
</dbReference>
<dbReference type="PROSITE" id="PS00139">
    <property type="entry name" value="THIOL_PROTEASE_CYS"/>
    <property type="match status" value="1"/>
</dbReference>
<keyword evidence="2 5" id="KW-0645">Protease</keyword>
<protein>
    <recommendedName>
        <fullName evidence="6">Calpain catalytic domain-containing protein</fullName>
    </recommendedName>
</protein>
<evidence type="ECO:0000313" key="8">
    <source>
        <dbReference type="Proteomes" id="UP001642483"/>
    </source>
</evidence>
<evidence type="ECO:0000256" key="2">
    <source>
        <dbReference type="ARBA" id="ARBA00022670"/>
    </source>
</evidence>
<dbReference type="Gene3D" id="2.60.120.380">
    <property type="match status" value="1"/>
</dbReference>
<evidence type="ECO:0000313" key="7">
    <source>
        <dbReference type="EMBL" id="CAK8678061.1"/>
    </source>
</evidence>
<comment type="similarity">
    <text evidence="1">Belongs to the peptidase C2 family.</text>
</comment>
<dbReference type="PROSITE" id="PS50203">
    <property type="entry name" value="CALPAIN_CAT"/>
    <property type="match status" value="1"/>
</dbReference>
<name>A0ABP0FFB2_CLALP</name>
<dbReference type="InterPro" id="IPR038765">
    <property type="entry name" value="Papain-like_cys_pep_sf"/>
</dbReference>
<keyword evidence="4 5" id="KW-0788">Thiol protease</keyword>
<evidence type="ECO:0000256" key="4">
    <source>
        <dbReference type="ARBA" id="ARBA00022807"/>
    </source>
</evidence>
<evidence type="ECO:0000256" key="1">
    <source>
        <dbReference type="ARBA" id="ARBA00007623"/>
    </source>
</evidence>
<feature type="domain" description="Calpain catalytic" evidence="6">
    <location>
        <begin position="10"/>
        <end position="242"/>
    </location>
</feature>
<keyword evidence="3 5" id="KW-0378">Hydrolase</keyword>
<dbReference type="InterPro" id="IPR022682">
    <property type="entry name" value="Calpain_domain_III"/>
</dbReference>
<dbReference type="SUPFAM" id="SSF54001">
    <property type="entry name" value="Cysteine proteinases"/>
    <property type="match status" value="1"/>
</dbReference>
<dbReference type="InterPro" id="IPR022684">
    <property type="entry name" value="Calpain_cysteine_protease"/>
</dbReference>
<gene>
    <name evidence="7" type="ORF">CVLEPA_LOCUS8018</name>
</gene>
<accession>A0ABP0FFB2</accession>
<evidence type="ECO:0000259" key="6">
    <source>
        <dbReference type="PROSITE" id="PS50203"/>
    </source>
</evidence>
<dbReference type="InterPro" id="IPR022683">
    <property type="entry name" value="Calpain_III"/>
</dbReference>
<proteinExistence type="inferred from homology"/>
<feature type="active site" evidence="5">
    <location>
        <position position="221"/>
    </location>
</feature>
<dbReference type="Proteomes" id="UP001642483">
    <property type="component" value="Unassembled WGS sequence"/>
</dbReference>
<dbReference type="Pfam" id="PF01067">
    <property type="entry name" value="Calpain_III"/>
    <property type="match status" value="1"/>
</dbReference>
<keyword evidence="8" id="KW-1185">Reference proteome</keyword>
<dbReference type="EMBL" id="CAWYQH010000046">
    <property type="protein sequence ID" value="CAK8678061.1"/>
    <property type="molecule type" value="Genomic_DNA"/>
</dbReference>